<evidence type="ECO:0000256" key="5">
    <source>
        <dbReference type="ARBA" id="ARBA00022989"/>
    </source>
</evidence>
<keyword evidence="6" id="KW-0472">Membrane</keyword>
<dbReference type="InterPro" id="IPR051907">
    <property type="entry name" value="DoxX-like_oxidoreductase"/>
</dbReference>
<dbReference type="EMBL" id="CP083974">
    <property type="protein sequence ID" value="UZF43147.1"/>
    <property type="molecule type" value="Genomic_DNA"/>
</dbReference>
<evidence type="ECO:0000313" key="7">
    <source>
        <dbReference type="EMBL" id="UZF43147.1"/>
    </source>
</evidence>
<dbReference type="RefSeq" id="WP_059381083.1">
    <property type="nucleotide sequence ID" value="NZ_CP032221.1"/>
</dbReference>
<name>A0AA47A950_RHORH</name>
<dbReference type="InterPro" id="IPR032808">
    <property type="entry name" value="DoxX"/>
</dbReference>
<evidence type="ECO:0000256" key="1">
    <source>
        <dbReference type="ARBA" id="ARBA00004651"/>
    </source>
</evidence>
<dbReference type="Proteomes" id="UP001162740">
    <property type="component" value="Chromosome"/>
</dbReference>
<gene>
    <name evidence="7" type="ORF">KUM34_014615</name>
</gene>
<comment type="subcellular location">
    <subcellularLocation>
        <location evidence="1">Cell membrane</location>
        <topology evidence="1">Multi-pass membrane protein</topology>
    </subcellularLocation>
</comment>
<evidence type="ECO:0000313" key="8">
    <source>
        <dbReference type="Proteomes" id="UP001162740"/>
    </source>
</evidence>
<dbReference type="AlphaFoldDB" id="A0AA47A950"/>
<dbReference type="PANTHER" id="PTHR33452:SF1">
    <property type="entry name" value="INNER MEMBRANE PROTEIN YPHA-RELATED"/>
    <property type="match status" value="1"/>
</dbReference>
<proteinExistence type="inferred from homology"/>
<accession>A0AA47A950</accession>
<evidence type="ECO:0000256" key="2">
    <source>
        <dbReference type="ARBA" id="ARBA00006679"/>
    </source>
</evidence>
<sequence length="358" mass="38440">MLVRRIARPMLASIFIAGGIDALRKPEPKAGAAQPGLDQAVNALPASITDRLPSNPETLVQINAAVQIGAGTLFALGKAPRLSALALIGSLVPTTVAGHDFWNVEDPEARAQQRTQLIKNVSLIGGLLIAAVDTEGKPSLGWRSRRAARAAQKSVAAALPGHSSDGHTAETLHTVAERVKTLTEEAGEQGGHFLEIAKERAPELAEAARERSSGLLEVARDRGPVLTERARDRSAEILGVARERAPEILGVARDRAPELAEGARERGTELLELARERTPELADVARKRSSKLWDTTVDRSSEWAKLAEEQSAILNARAHVAAEKARLRAEAARKQGTKAEKKLAKNLKALEKSIEKKK</sequence>
<keyword evidence="5" id="KW-1133">Transmembrane helix</keyword>
<evidence type="ECO:0000256" key="4">
    <source>
        <dbReference type="ARBA" id="ARBA00022692"/>
    </source>
</evidence>
<dbReference type="GO" id="GO:0005886">
    <property type="term" value="C:plasma membrane"/>
    <property type="evidence" value="ECO:0007669"/>
    <property type="project" value="UniProtKB-SubCell"/>
</dbReference>
<keyword evidence="4" id="KW-0812">Transmembrane</keyword>
<reference evidence="7 8" key="1">
    <citation type="journal article" date="2021" name="Front. Microbiol.">
        <title>Bacterial Transformation of Aromatic Monomers in Softwood Black Liquor.</title>
        <authorList>
            <person name="Navas L.E."/>
            <person name="Dexter G."/>
            <person name="Liu J."/>
            <person name="Levy-Booth D."/>
            <person name="Cho M."/>
            <person name="Jang S.K."/>
            <person name="Mansfield S.D."/>
            <person name="Renneckar S."/>
            <person name="Mohn W.W."/>
            <person name="Eltis L.D."/>
        </authorList>
    </citation>
    <scope>NUCLEOTIDE SEQUENCE [LARGE SCALE GENOMIC DNA]</scope>
    <source>
        <strain evidence="7 8">GD02</strain>
    </source>
</reference>
<evidence type="ECO:0000256" key="3">
    <source>
        <dbReference type="ARBA" id="ARBA00022475"/>
    </source>
</evidence>
<comment type="similarity">
    <text evidence="2">Belongs to the DoxX family.</text>
</comment>
<dbReference type="Pfam" id="PF07681">
    <property type="entry name" value="DoxX"/>
    <property type="match status" value="1"/>
</dbReference>
<dbReference type="PANTHER" id="PTHR33452">
    <property type="entry name" value="OXIDOREDUCTASE CATD-RELATED"/>
    <property type="match status" value="1"/>
</dbReference>
<keyword evidence="3" id="KW-1003">Cell membrane</keyword>
<protein>
    <submittedName>
        <fullName evidence="7">DoxX family membrane protein</fullName>
    </submittedName>
</protein>
<evidence type="ECO:0000256" key="6">
    <source>
        <dbReference type="ARBA" id="ARBA00023136"/>
    </source>
</evidence>
<organism evidence="7 8">
    <name type="scientific">Rhodococcus rhodochrous</name>
    <dbReference type="NCBI Taxonomy" id="1829"/>
    <lineage>
        <taxon>Bacteria</taxon>
        <taxon>Bacillati</taxon>
        <taxon>Actinomycetota</taxon>
        <taxon>Actinomycetes</taxon>
        <taxon>Mycobacteriales</taxon>
        <taxon>Nocardiaceae</taxon>
        <taxon>Rhodococcus</taxon>
    </lineage>
</organism>